<feature type="compositionally biased region" description="Low complexity" evidence="2">
    <location>
        <begin position="771"/>
        <end position="788"/>
    </location>
</feature>
<evidence type="ECO:0000256" key="1">
    <source>
        <dbReference type="SAM" id="Coils"/>
    </source>
</evidence>
<keyword evidence="4" id="KW-1185">Reference proteome</keyword>
<dbReference type="Proteomes" id="UP000650833">
    <property type="component" value="Unassembled WGS sequence"/>
</dbReference>
<accession>A0A8H7UV53</accession>
<feature type="compositionally biased region" description="Polar residues" evidence="2">
    <location>
        <begin position="373"/>
        <end position="383"/>
    </location>
</feature>
<gene>
    <name evidence="3" type="ORF">INT46_011274</name>
</gene>
<feature type="coiled-coil region" evidence="1">
    <location>
        <begin position="564"/>
        <end position="625"/>
    </location>
</feature>
<reference evidence="3" key="1">
    <citation type="submission" date="2020-12" db="EMBL/GenBank/DDBJ databases">
        <title>Metabolic potential, ecology and presence of endohyphal bacteria is reflected in genomic diversity of Mucoromycotina.</title>
        <authorList>
            <person name="Muszewska A."/>
            <person name="Okrasinska A."/>
            <person name="Steczkiewicz K."/>
            <person name="Drgas O."/>
            <person name="Orlowska M."/>
            <person name="Perlinska-Lenart U."/>
            <person name="Aleksandrzak-Piekarczyk T."/>
            <person name="Szatraj K."/>
            <person name="Zielenkiewicz U."/>
            <person name="Pilsyk S."/>
            <person name="Malc E."/>
            <person name="Mieczkowski P."/>
            <person name="Kruszewska J.S."/>
            <person name="Biernat P."/>
            <person name="Pawlowska J."/>
        </authorList>
    </citation>
    <scope>NUCLEOTIDE SEQUENCE</scope>
    <source>
        <strain evidence="3">CBS 226.32</strain>
    </source>
</reference>
<sequence length="859" mass="97591">MSLNRQRPRTRVNNRANTLPTLSNITVNTDTTNTTTTTMDLSSSAFLPSIEESLQDWLSRSIPDTPSSSISWLLDICRCCNQNDCENFETISSTIRKLENDARLAAGQSLLQKHEQYVTESSDIKQQLEQQVDLLHDKILESEQSLIESDTYKQKYLQEKNKSIWECQKIQKTLDETTSDLDICNTRCLQLGAELKLKNNEVEKLRIFKFMARQADIREDTLRAKLEDVKQELALSRKAELTLESKHKKLKAKYESICFTYEKLKLDQQEMGITSNHQLDLVWLRESNEKLRKDVLKLTSALLSPTTSDLQMTNNNQLIELIKELASANNKLKSDLLDCSDLLMECRSDLHATQDNNMHHDDNNNYNDQNNDSCSRLSTSAPQKSFAVLETLPRLSRNQQKDETGTMVSQENTQESSSVPIVHHHYHYYMRNKLLAEKGKNKISSAVVKPKYDQKTNTSKIALPTSSLSKIDSSSPFKQLYNQVSNVLERLQQTDIRALNRRLKRAFDILELSSMSNSIIENIVTDVDGFKTKFSWVEDVSLVKQETWIQDVSMLEFFPIIELVQEMLKEIGQLRTTMNDLQVEYVKKVEESDVRLEEEVLRKQQLQKQQQKQQHQLQLQQQQQQQLLTNKDRSKTSSALTWLSNVFQRSPAPTTSTKDRRIVQPMASQGSLHARFMESNISDISVHSTAIHPLSKPKIIPTLSYSNSTSNTTDKPNKITIRRQKSDIDRYGPPSSFPTRSPALAIGNEKSKRRSTGTAIPAAVSFSSSPNSNNLHIHSSTSSSGSNYSKVNIPLRASQSAGTVRRSQSMQAPALEYVVRRKRSTLGLSSSSSNDYDLPQTTSAEMTGAFATTSWLGNK</sequence>
<dbReference type="GO" id="GO:0000981">
    <property type="term" value="F:DNA-binding transcription factor activity, RNA polymerase II-specific"/>
    <property type="evidence" value="ECO:0007669"/>
    <property type="project" value="TreeGrafter"/>
</dbReference>
<feature type="region of interest" description="Disordered" evidence="2">
    <location>
        <begin position="355"/>
        <end position="417"/>
    </location>
</feature>
<comment type="caution">
    <text evidence="3">The sequence shown here is derived from an EMBL/GenBank/DDBJ whole genome shotgun (WGS) entry which is preliminary data.</text>
</comment>
<evidence type="ECO:0000313" key="4">
    <source>
        <dbReference type="Proteomes" id="UP000650833"/>
    </source>
</evidence>
<evidence type="ECO:0000256" key="2">
    <source>
        <dbReference type="SAM" id="MobiDB-lite"/>
    </source>
</evidence>
<proteinExistence type="predicted"/>
<dbReference type="GO" id="GO:0005634">
    <property type="term" value="C:nucleus"/>
    <property type="evidence" value="ECO:0007669"/>
    <property type="project" value="TreeGrafter"/>
</dbReference>
<dbReference type="PANTHER" id="PTHR14596">
    <property type="entry name" value="ZINC FINGER PROTEIN"/>
    <property type="match status" value="1"/>
</dbReference>
<dbReference type="EMBL" id="JAEPRC010000668">
    <property type="protein sequence ID" value="KAG2193193.1"/>
    <property type="molecule type" value="Genomic_DNA"/>
</dbReference>
<dbReference type="AlphaFoldDB" id="A0A8H7UV53"/>
<dbReference type="OrthoDB" id="4088568at2759"/>
<name>A0A8H7UV53_9FUNG</name>
<keyword evidence="1" id="KW-0175">Coiled coil</keyword>
<feature type="compositionally biased region" description="Polar residues" evidence="2">
    <location>
        <begin position="406"/>
        <end position="417"/>
    </location>
</feature>
<evidence type="ECO:0000313" key="3">
    <source>
        <dbReference type="EMBL" id="KAG2193193.1"/>
    </source>
</evidence>
<dbReference type="GO" id="GO:0000987">
    <property type="term" value="F:cis-regulatory region sequence-specific DNA binding"/>
    <property type="evidence" value="ECO:0007669"/>
    <property type="project" value="TreeGrafter"/>
</dbReference>
<feature type="region of interest" description="Disordered" evidence="2">
    <location>
        <begin position="764"/>
        <end position="788"/>
    </location>
</feature>
<organism evidence="3 4">
    <name type="scientific">Mucor plumbeus</name>
    <dbReference type="NCBI Taxonomy" id="97098"/>
    <lineage>
        <taxon>Eukaryota</taxon>
        <taxon>Fungi</taxon>
        <taxon>Fungi incertae sedis</taxon>
        <taxon>Mucoromycota</taxon>
        <taxon>Mucoromycotina</taxon>
        <taxon>Mucoromycetes</taxon>
        <taxon>Mucorales</taxon>
        <taxon>Mucorineae</taxon>
        <taxon>Mucoraceae</taxon>
        <taxon>Mucor</taxon>
    </lineage>
</organism>
<dbReference type="PANTHER" id="PTHR14596:SF72">
    <property type="entry name" value="ZINC FINGER PROTEIN MSN2-RELATED"/>
    <property type="match status" value="1"/>
</dbReference>
<dbReference type="GO" id="GO:0042594">
    <property type="term" value="P:response to starvation"/>
    <property type="evidence" value="ECO:0007669"/>
    <property type="project" value="TreeGrafter"/>
</dbReference>
<protein>
    <submittedName>
        <fullName evidence="3">Uncharacterized protein</fullName>
    </submittedName>
</protein>